<sequence length="64" mass="7249">MSGKACWYWRSQSKQRDYLSERLGNRGIKRAENQFCPVQKATNPAGTGAHLIVLCDQDYTTAEV</sequence>
<evidence type="ECO:0000313" key="1">
    <source>
        <dbReference type="EMBL" id="SDT08233.1"/>
    </source>
</evidence>
<keyword evidence="2" id="KW-1185">Reference proteome</keyword>
<organism evidence="1 2">
    <name type="scientific">Pseudomonas trivialis</name>
    <dbReference type="NCBI Taxonomy" id="200450"/>
    <lineage>
        <taxon>Bacteria</taxon>
        <taxon>Pseudomonadati</taxon>
        <taxon>Pseudomonadota</taxon>
        <taxon>Gammaproteobacteria</taxon>
        <taxon>Pseudomonadales</taxon>
        <taxon>Pseudomonadaceae</taxon>
        <taxon>Pseudomonas</taxon>
    </lineage>
</organism>
<protein>
    <submittedName>
        <fullName evidence="1">Uncharacterized protein</fullName>
    </submittedName>
</protein>
<reference evidence="1 2" key="1">
    <citation type="submission" date="2016-10" db="EMBL/GenBank/DDBJ databases">
        <authorList>
            <person name="Varghese N."/>
            <person name="Submissions S."/>
        </authorList>
    </citation>
    <scope>NUCLEOTIDE SEQUENCE [LARGE SCALE GENOMIC DNA]</scope>
    <source>
        <strain evidence="1 2">BS3111</strain>
    </source>
</reference>
<accession>A0ABY0URS6</accession>
<dbReference type="Proteomes" id="UP000183126">
    <property type="component" value="Chromosome I"/>
</dbReference>
<evidence type="ECO:0000313" key="2">
    <source>
        <dbReference type="Proteomes" id="UP000183126"/>
    </source>
</evidence>
<name>A0ABY0URS6_9PSED</name>
<proteinExistence type="predicted"/>
<dbReference type="EMBL" id="LT629760">
    <property type="protein sequence ID" value="SDT08233.1"/>
    <property type="molecule type" value="Genomic_DNA"/>
</dbReference>
<gene>
    <name evidence="1" type="ORF">SAMN04490205_4689</name>
</gene>